<feature type="transmembrane region" description="Helical" evidence="1">
    <location>
        <begin position="426"/>
        <end position="447"/>
    </location>
</feature>
<dbReference type="AlphaFoldDB" id="S0FEX8"/>
<feature type="transmembrane region" description="Helical" evidence="1">
    <location>
        <begin position="243"/>
        <end position="261"/>
    </location>
</feature>
<evidence type="ECO:0000259" key="2">
    <source>
        <dbReference type="Pfam" id="PF12704"/>
    </source>
</evidence>
<keyword evidence="4" id="KW-1185">Reference proteome</keyword>
<dbReference type="InterPro" id="IPR025857">
    <property type="entry name" value="MacB_PCD"/>
</dbReference>
<evidence type="ECO:0000313" key="4">
    <source>
        <dbReference type="Proteomes" id="UP000014155"/>
    </source>
</evidence>
<feature type="domain" description="MacB-like periplasmic core" evidence="2">
    <location>
        <begin position="15"/>
        <end position="182"/>
    </location>
</feature>
<organism evidence="3 4">
    <name type="scientific">Ruminiclostridium cellobioparum subsp. termitidis CT1112</name>
    <dbReference type="NCBI Taxonomy" id="1195236"/>
    <lineage>
        <taxon>Bacteria</taxon>
        <taxon>Bacillati</taxon>
        <taxon>Bacillota</taxon>
        <taxon>Clostridia</taxon>
        <taxon>Eubacteriales</taxon>
        <taxon>Oscillospiraceae</taxon>
        <taxon>Ruminiclostridium</taxon>
    </lineage>
</organism>
<feature type="transmembrane region" description="Helical" evidence="1">
    <location>
        <begin position="290"/>
        <end position="312"/>
    </location>
</feature>
<comment type="caution">
    <text evidence="3">The sequence shown here is derived from an EMBL/GenBank/DDBJ whole genome shotgun (WGS) entry which is preliminary data.</text>
</comment>
<sequence length="471" mass="52803">MNFKIMRWFLIFIGMQILTLSIIGGYSLYLETDEENGIFAMNKTLISVKNSQNKSSKAFFTLEDINGLNDYSFTFTSVSPAETANGTSNIIGTNSAYINFNNLKFSSGSFFDKNADLSGEKVAIIDEKLAWDEFGSIKAVGNTLEISGVKFKVIGVISENNSIVGLISGSGLPNAFIPVKALFELDKTAKINSLQIQNDDTTLSGQNLNRALHVLNIAGKAPGDYYISDLNIKKVVIGQKPRIIVFFIGLACIFTILITFIDKLKGILFFIKNKVKTDYIINILKDHKKIIILQLLELLLFSAIIILILGIIKFDIYIPPESLPKELTDFNFYLNLFKKSIEEFNLNKGYLPSLTEIKLNSILSLSNRLFFTGLFIGFPILFINLKYCRVDSNNFNKEFLIICIIFIISTGLSSSIVFISGMTQKLHISDLAVLFSFNYILLIKNLYKKGKEKVKDNEKNMPYYPDGTGSV</sequence>
<protein>
    <recommendedName>
        <fullName evidence="2">MacB-like periplasmic core domain-containing protein</fullName>
    </recommendedName>
</protein>
<gene>
    <name evidence="3" type="ORF">CTER_5456</name>
</gene>
<feature type="transmembrane region" description="Helical" evidence="1">
    <location>
        <begin position="369"/>
        <end position="387"/>
    </location>
</feature>
<proteinExistence type="predicted"/>
<dbReference type="EMBL" id="AORV01000078">
    <property type="protein sequence ID" value="EMS69000.1"/>
    <property type="molecule type" value="Genomic_DNA"/>
</dbReference>
<keyword evidence="1" id="KW-1133">Transmembrane helix</keyword>
<dbReference type="RefSeq" id="WP_004631113.1">
    <property type="nucleotide sequence ID" value="NZ_AORV01000078.1"/>
</dbReference>
<dbReference type="Proteomes" id="UP000014155">
    <property type="component" value="Unassembled WGS sequence"/>
</dbReference>
<feature type="transmembrane region" description="Helical" evidence="1">
    <location>
        <begin position="7"/>
        <end position="29"/>
    </location>
</feature>
<accession>S0FEX8</accession>
<keyword evidence="1" id="KW-0812">Transmembrane</keyword>
<reference evidence="3 4" key="1">
    <citation type="journal article" date="2013" name="Genome Announc.">
        <title>Draft Genome Sequence of the Cellulolytic, Mesophilic, Anaerobic Bacterium Clostridium termitidis Strain CT1112 (DSM 5398).</title>
        <authorList>
            <person name="Lal S."/>
            <person name="Ramachandran U."/>
            <person name="Zhang X."/>
            <person name="Munir R."/>
            <person name="Sparling R."/>
            <person name="Levin D.B."/>
        </authorList>
    </citation>
    <scope>NUCLEOTIDE SEQUENCE [LARGE SCALE GENOMIC DNA]</scope>
    <source>
        <strain evidence="3 4">CT1112</strain>
    </source>
</reference>
<name>S0FEX8_RUMCE</name>
<feature type="transmembrane region" description="Helical" evidence="1">
    <location>
        <begin position="399"/>
        <end position="420"/>
    </location>
</feature>
<evidence type="ECO:0000313" key="3">
    <source>
        <dbReference type="EMBL" id="EMS69000.1"/>
    </source>
</evidence>
<dbReference type="Pfam" id="PF12704">
    <property type="entry name" value="MacB_PCD"/>
    <property type="match status" value="1"/>
</dbReference>
<keyword evidence="1" id="KW-0472">Membrane</keyword>
<dbReference type="STRING" id="1195236.CTER_5456"/>
<dbReference type="PATRIC" id="fig|1195236.3.peg.5597"/>
<evidence type="ECO:0000256" key="1">
    <source>
        <dbReference type="SAM" id="Phobius"/>
    </source>
</evidence>
<dbReference type="eggNOG" id="COG0577">
    <property type="taxonomic scope" value="Bacteria"/>
</dbReference>